<dbReference type="PANTHER" id="PTHR47982">
    <property type="entry name" value="PROLINE-RICH RECEPTOR-LIKE PROTEIN KINASE PERK4"/>
    <property type="match status" value="1"/>
</dbReference>
<dbReference type="Gene3D" id="3.30.200.20">
    <property type="entry name" value="Phosphorylase Kinase, domain 1"/>
    <property type="match status" value="1"/>
</dbReference>
<dbReference type="AlphaFoldDB" id="A0A5J5BTE4"/>
<dbReference type="PROSITE" id="PS50011">
    <property type="entry name" value="PROTEIN_KINASE_DOM"/>
    <property type="match status" value="1"/>
</dbReference>
<dbReference type="PANTHER" id="PTHR47982:SF42">
    <property type="entry name" value="PROTEIN KINASE DOMAIN-CONTAINING PROTEIN"/>
    <property type="match status" value="1"/>
</dbReference>
<evidence type="ECO:0000256" key="10">
    <source>
        <dbReference type="ARBA" id="ARBA00047899"/>
    </source>
</evidence>
<evidence type="ECO:0000256" key="6">
    <source>
        <dbReference type="ARBA" id="ARBA00022741"/>
    </source>
</evidence>
<proteinExistence type="predicted"/>
<protein>
    <recommendedName>
        <fullName evidence="2">non-specific serine/threonine protein kinase</fullName>
        <ecNumber evidence="2">2.7.11.1</ecNumber>
    </recommendedName>
</protein>
<dbReference type="EMBL" id="CM018034">
    <property type="protein sequence ID" value="KAA8544521.1"/>
    <property type="molecule type" value="Genomic_DNA"/>
</dbReference>
<evidence type="ECO:0000256" key="2">
    <source>
        <dbReference type="ARBA" id="ARBA00012513"/>
    </source>
</evidence>
<dbReference type="Pfam" id="PF00069">
    <property type="entry name" value="Pkinase"/>
    <property type="match status" value="1"/>
</dbReference>
<dbReference type="InterPro" id="IPR008271">
    <property type="entry name" value="Ser/Thr_kinase_AS"/>
</dbReference>
<evidence type="ECO:0000256" key="7">
    <source>
        <dbReference type="ARBA" id="ARBA00022840"/>
    </source>
</evidence>
<evidence type="ECO:0000256" key="3">
    <source>
        <dbReference type="ARBA" id="ARBA00022527"/>
    </source>
</evidence>
<evidence type="ECO:0000313" key="13">
    <source>
        <dbReference type="EMBL" id="KAA8544521.1"/>
    </source>
</evidence>
<evidence type="ECO:0000256" key="1">
    <source>
        <dbReference type="ARBA" id="ARBA00004162"/>
    </source>
</evidence>
<dbReference type="PROSITE" id="PS00108">
    <property type="entry name" value="PROTEIN_KINASE_ST"/>
    <property type="match status" value="1"/>
</dbReference>
<feature type="domain" description="Protein kinase" evidence="12">
    <location>
        <begin position="333"/>
        <end position="598"/>
    </location>
</feature>
<comment type="subcellular location">
    <subcellularLocation>
        <location evidence="1">Cell membrane</location>
        <topology evidence="1">Single-pass membrane protein</topology>
    </subcellularLocation>
</comment>
<dbReference type="InterPro" id="IPR000719">
    <property type="entry name" value="Prot_kinase_dom"/>
</dbReference>
<dbReference type="EC" id="2.7.11.1" evidence="2"/>
<dbReference type="SUPFAM" id="SSF56112">
    <property type="entry name" value="Protein kinase-like (PK-like)"/>
    <property type="match status" value="1"/>
</dbReference>
<dbReference type="InterPro" id="IPR047117">
    <property type="entry name" value="PERK1-13-like"/>
</dbReference>
<comment type="catalytic activity">
    <reaction evidence="11">
        <text>L-seryl-[protein] + ATP = O-phospho-L-seryl-[protein] + ADP + H(+)</text>
        <dbReference type="Rhea" id="RHEA:17989"/>
        <dbReference type="Rhea" id="RHEA-COMP:9863"/>
        <dbReference type="Rhea" id="RHEA-COMP:11604"/>
        <dbReference type="ChEBI" id="CHEBI:15378"/>
        <dbReference type="ChEBI" id="CHEBI:29999"/>
        <dbReference type="ChEBI" id="CHEBI:30616"/>
        <dbReference type="ChEBI" id="CHEBI:83421"/>
        <dbReference type="ChEBI" id="CHEBI:456216"/>
        <dbReference type="EC" id="2.7.11.1"/>
    </reaction>
</comment>
<keyword evidence="5" id="KW-0812">Transmembrane</keyword>
<keyword evidence="14" id="KW-1185">Reference proteome</keyword>
<evidence type="ECO:0000256" key="5">
    <source>
        <dbReference type="ARBA" id="ARBA00022692"/>
    </source>
</evidence>
<gene>
    <name evidence="13" type="ORF">F0562_022533</name>
</gene>
<sequence length="618" mass="69343">MSIESQRVVLIQDASREVSSSAIRWALHGLSLKPGDMLTFLSVLHQVINPSTLTFMGAGKLMGYKNRADSSIFGANQKIVDEEVAKKKKEYKNNVELMHISKLYEMQKIEFKIVVDAGPSPKVVALDAAKKLGATWVILDRQMKKDKKYFLEKLSCGISRMKRDDNIEQLRGPKAAGIKRFPLERSHTCQITYAEMLPGSPEIEDLFSIELFPTMLTSGRESTESTSSTITEEKCTPYYCREENSMKTNKETVKKAPLEAISTKREMDSIEAYGIRQDELRSQSSSSEDFMGSLQPEVIYDNTICTICKNRKPKIGLERDFTYMELQAATNGFSPENIISEGANGAVFKGQLKDILTIAVKDAKFQGEKKFKSEVQALSRIRHKNVVLLLGTCSEGSHRLLVYEYVCDGTLDEHLKEHSCRTLNWGERMKIAMGAARGLNHLHENNIIHRDMKPKNIFVTHDHEPLLGGFGVATTCHDSDQSSDHRVIGTFGYLAPEYAESGKASIKTDIYSFGVVLLELITGQSSTDKRLGEKSLLGWARPLLKQRNYPDLIDPSIISSHDREQSIWTVQVAEKCLSKDPQKRLSIDKVVSSLENIMEGKAPWGMEVSLSKSDIARL</sequence>
<dbReference type="OrthoDB" id="4062651at2759"/>
<evidence type="ECO:0000256" key="11">
    <source>
        <dbReference type="ARBA" id="ARBA00048679"/>
    </source>
</evidence>
<evidence type="ECO:0000256" key="9">
    <source>
        <dbReference type="ARBA" id="ARBA00023136"/>
    </source>
</evidence>
<dbReference type="Gene3D" id="1.10.510.10">
    <property type="entry name" value="Transferase(Phosphotransferase) domain 1"/>
    <property type="match status" value="1"/>
</dbReference>
<evidence type="ECO:0000256" key="8">
    <source>
        <dbReference type="ARBA" id="ARBA00022989"/>
    </source>
</evidence>
<name>A0A5J5BTE4_9ASTE</name>
<evidence type="ECO:0000313" key="14">
    <source>
        <dbReference type="Proteomes" id="UP000325577"/>
    </source>
</evidence>
<dbReference type="GO" id="GO:0005886">
    <property type="term" value="C:plasma membrane"/>
    <property type="evidence" value="ECO:0007669"/>
    <property type="project" value="UniProtKB-SubCell"/>
</dbReference>
<reference evidence="13 14" key="1">
    <citation type="submission" date="2019-09" db="EMBL/GenBank/DDBJ databases">
        <title>A chromosome-level genome assembly of the Chinese tupelo Nyssa sinensis.</title>
        <authorList>
            <person name="Yang X."/>
            <person name="Kang M."/>
            <person name="Yang Y."/>
            <person name="Xiong H."/>
            <person name="Wang M."/>
            <person name="Zhang Z."/>
            <person name="Wang Z."/>
            <person name="Wu H."/>
            <person name="Ma T."/>
            <person name="Liu J."/>
            <person name="Xi Z."/>
        </authorList>
    </citation>
    <scope>NUCLEOTIDE SEQUENCE [LARGE SCALE GENOMIC DNA]</scope>
    <source>
        <strain evidence="13">J267</strain>
        <tissue evidence="13">Leaf</tissue>
    </source>
</reference>
<keyword evidence="3" id="KW-0723">Serine/threonine-protein kinase</keyword>
<organism evidence="13 14">
    <name type="scientific">Nyssa sinensis</name>
    <dbReference type="NCBI Taxonomy" id="561372"/>
    <lineage>
        <taxon>Eukaryota</taxon>
        <taxon>Viridiplantae</taxon>
        <taxon>Streptophyta</taxon>
        <taxon>Embryophyta</taxon>
        <taxon>Tracheophyta</taxon>
        <taxon>Spermatophyta</taxon>
        <taxon>Magnoliopsida</taxon>
        <taxon>eudicotyledons</taxon>
        <taxon>Gunneridae</taxon>
        <taxon>Pentapetalae</taxon>
        <taxon>asterids</taxon>
        <taxon>Cornales</taxon>
        <taxon>Nyssaceae</taxon>
        <taxon>Nyssa</taxon>
    </lineage>
</organism>
<dbReference type="GO" id="GO:0004674">
    <property type="term" value="F:protein serine/threonine kinase activity"/>
    <property type="evidence" value="ECO:0007669"/>
    <property type="project" value="UniProtKB-KW"/>
</dbReference>
<dbReference type="InterPro" id="IPR011009">
    <property type="entry name" value="Kinase-like_dom_sf"/>
</dbReference>
<keyword evidence="9" id="KW-0472">Membrane</keyword>
<dbReference type="SMART" id="SM00220">
    <property type="entry name" value="S_TKc"/>
    <property type="match status" value="1"/>
</dbReference>
<comment type="catalytic activity">
    <reaction evidence="10">
        <text>L-threonyl-[protein] + ATP = O-phospho-L-threonyl-[protein] + ADP + H(+)</text>
        <dbReference type="Rhea" id="RHEA:46608"/>
        <dbReference type="Rhea" id="RHEA-COMP:11060"/>
        <dbReference type="Rhea" id="RHEA-COMP:11605"/>
        <dbReference type="ChEBI" id="CHEBI:15378"/>
        <dbReference type="ChEBI" id="CHEBI:30013"/>
        <dbReference type="ChEBI" id="CHEBI:30616"/>
        <dbReference type="ChEBI" id="CHEBI:61977"/>
        <dbReference type="ChEBI" id="CHEBI:456216"/>
        <dbReference type="EC" id="2.7.11.1"/>
    </reaction>
</comment>
<evidence type="ECO:0000256" key="4">
    <source>
        <dbReference type="ARBA" id="ARBA00022679"/>
    </source>
</evidence>
<dbReference type="Proteomes" id="UP000325577">
    <property type="component" value="Linkage Group LG11"/>
</dbReference>
<keyword evidence="8" id="KW-1133">Transmembrane helix</keyword>
<keyword evidence="7" id="KW-0067">ATP-binding</keyword>
<evidence type="ECO:0000259" key="12">
    <source>
        <dbReference type="PROSITE" id="PS50011"/>
    </source>
</evidence>
<keyword evidence="6" id="KW-0547">Nucleotide-binding</keyword>
<dbReference type="GO" id="GO:0005524">
    <property type="term" value="F:ATP binding"/>
    <property type="evidence" value="ECO:0007669"/>
    <property type="project" value="UniProtKB-KW"/>
</dbReference>
<accession>A0A5J5BTE4</accession>
<keyword evidence="3" id="KW-0418">Kinase</keyword>
<keyword evidence="4" id="KW-0808">Transferase</keyword>
<dbReference type="FunFam" id="3.30.200.20:FF:000604">
    <property type="entry name" value="Proline-rich receptor-like protein kinase PERK8"/>
    <property type="match status" value="1"/>
</dbReference>